<dbReference type="Pfam" id="PF08299">
    <property type="entry name" value="Bac_DnaA_C"/>
    <property type="match status" value="1"/>
</dbReference>
<dbReference type="SUPFAM" id="SSF48295">
    <property type="entry name" value="TrpR-like"/>
    <property type="match status" value="1"/>
</dbReference>
<gene>
    <name evidence="8 14" type="primary">dnaA</name>
    <name evidence="14" type="ORF">H9761_16770</name>
</gene>
<dbReference type="GO" id="GO:0005737">
    <property type="term" value="C:cytoplasm"/>
    <property type="evidence" value="ECO:0007669"/>
    <property type="project" value="UniProtKB-SubCell"/>
</dbReference>
<feature type="domain" description="AAA+ ATPase" evidence="12">
    <location>
        <begin position="150"/>
        <end position="281"/>
    </location>
</feature>
<sequence length="458" mass="52821">MQTIEDKWDEIKENIRREYDLSDVSFHTWVEPLRYFDVQDDTVIILIPSDQSHALNYISSKYKDFFHVIISEMMDHAYEVSFILEKDAKKRETAQEQEEDLKAPFNPVYNINYENANLNPKYKFDTFVVGSNNKFAHSASLAVAESPGEAYNPLYLYGGAGLGKTHLMHSIGHFVLERNPDMKVIYVTSESFTNEVIDSIRGGNAAAMTSLRDKYRTVDVLMIDDIQFIIGKESTQEEFFHTFNVLHGAGKQIVLSSDKPPKEMETLDERFRSRFEWGLIADIQPPDYETRMAILRKNAENYDKKIDDSIFQYIATNIKSNIRELEGAFNRIIAKSKIENQPEITLELAEDALKDIINPDRTNKVTPELIIRMVAEHYSVNPEDITSKKRNSEFVLPRQVVMYLCRDLTETSLTNIAKLLGKKDHTTVLHGIKKIEEELSSNEELKNNIEIIKKKICV</sequence>
<dbReference type="GO" id="GO:0008289">
    <property type="term" value="F:lipid binding"/>
    <property type="evidence" value="ECO:0007669"/>
    <property type="project" value="UniProtKB-KW"/>
</dbReference>
<evidence type="ECO:0000256" key="3">
    <source>
        <dbReference type="ARBA" id="ARBA00022705"/>
    </source>
</evidence>
<evidence type="ECO:0000256" key="10">
    <source>
        <dbReference type="RuleBase" id="RU000577"/>
    </source>
</evidence>
<comment type="caution">
    <text evidence="8">Lacks conserved residue(s) required for the propagation of feature annotation.</text>
</comment>
<dbReference type="SMART" id="SM00382">
    <property type="entry name" value="AAA"/>
    <property type="match status" value="1"/>
</dbReference>
<feature type="binding site" evidence="8">
    <location>
        <position position="161"/>
    </location>
    <ligand>
        <name>ATP</name>
        <dbReference type="ChEBI" id="CHEBI:30616"/>
    </ligand>
</feature>
<dbReference type="GO" id="GO:0005886">
    <property type="term" value="C:plasma membrane"/>
    <property type="evidence" value="ECO:0007669"/>
    <property type="project" value="TreeGrafter"/>
</dbReference>
<dbReference type="AlphaFoldDB" id="A0A9D2NI96"/>
<comment type="caution">
    <text evidence="14">The sequence shown here is derived from an EMBL/GenBank/DDBJ whole genome shotgun (WGS) entry which is preliminary data.</text>
</comment>
<dbReference type="NCBIfam" id="TIGR00362">
    <property type="entry name" value="DnaA"/>
    <property type="match status" value="1"/>
</dbReference>
<keyword evidence="4 8" id="KW-0547">Nucleotide-binding</keyword>
<dbReference type="InterPro" id="IPR013159">
    <property type="entry name" value="DnaA_C"/>
</dbReference>
<keyword evidence="5 8" id="KW-0067">ATP-binding</keyword>
<dbReference type="Proteomes" id="UP000823891">
    <property type="component" value="Unassembled WGS sequence"/>
</dbReference>
<comment type="subunit">
    <text evidence="8">Oligomerizes as a right-handed, spiral filament on DNA at oriC.</text>
</comment>
<dbReference type="InterPro" id="IPR038454">
    <property type="entry name" value="DnaA_N_sf"/>
</dbReference>
<dbReference type="InterPro" id="IPR003593">
    <property type="entry name" value="AAA+_ATPase"/>
</dbReference>
<dbReference type="Gene3D" id="1.10.1750.10">
    <property type="match status" value="1"/>
</dbReference>
<comment type="function">
    <text evidence="8 10">Plays an essential role in the initiation and regulation of chromosomal replication. ATP-DnaA binds to the origin of replication (oriC) to initiate formation of the DNA replication initiation complex once per cell cycle. Binds the DnaA box (a 9 base pair repeat at the origin) and separates the double-stranded (ds)DNA. Forms a right-handed helical filament on oriC DNA; dsDNA binds to the exterior of the filament while single-stranded (ss)DNA is stabiized in the filament's interior. The ATP-DnaA-oriC complex binds and stabilizes one strand of the AT-rich DNA unwinding element (DUE), permitting loading of DNA polymerase. After initiation quickly degrades to an ADP-DnaA complex that is not apt for DNA replication. Binds acidic phospholipids.</text>
</comment>
<dbReference type="GO" id="GO:0005524">
    <property type="term" value="F:ATP binding"/>
    <property type="evidence" value="ECO:0007669"/>
    <property type="project" value="UniProtKB-UniRule"/>
</dbReference>
<dbReference type="InterPro" id="IPR001957">
    <property type="entry name" value="Chromosome_initiator_DnaA"/>
</dbReference>
<dbReference type="FunFam" id="3.40.50.300:FF:000150">
    <property type="entry name" value="Chromosomal replication initiator protein DnaA"/>
    <property type="match status" value="1"/>
</dbReference>
<proteinExistence type="inferred from homology"/>
<dbReference type="GO" id="GO:0006270">
    <property type="term" value="P:DNA replication initiation"/>
    <property type="evidence" value="ECO:0007669"/>
    <property type="project" value="UniProtKB-UniRule"/>
</dbReference>
<reference evidence="14" key="1">
    <citation type="journal article" date="2021" name="PeerJ">
        <title>Extensive microbial diversity within the chicken gut microbiome revealed by metagenomics and culture.</title>
        <authorList>
            <person name="Gilroy R."/>
            <person name="Ravi A."/>
            <person name="Getino M."/>
            <person name="Pursley I."/>
            <person name="Horton D.L."/>
            <person name="Alikhan N.F."/>
            <person name="Baker D."/>
            <person name="Gharbi K."/>
            <person name="Hall N."/>
            <person name="Watson M."/>
            <person name="Adriaenssens E.M."/>
            <person name="Foster-Nyarko E."/>
            <person name="Jarju S."/>
            <person name="Secka A."/>
            <person name="Antonio M."/>
            <person name="Oren A."/>
            <person name="Chaudhuri R.R."/>
            <person name="La Ragione R."/>
            <person name="Hildebrand F."/>
            <person name="Pallen M.J."/>
        </authorList>
    </citation>
    <scope>NUCLEOTIDE SEQUENCE</scope>
    <source>
        <strain evidence="14">USAMLcec2-132</strain>
    </source>
</reference>
<evidence type="ECO:0000256" key="1">
    <source>
        <dbReference type="ARBA" id="ARBA00006583"/>
    </source>
</evidence>
<dbReference type="SUPFAM" id="SSF52540">
    <property type="entry name" value="P-loop containing nucleoside triphosphate hydrolases"/>
    <property type="match status" value="1"/>
</dbReference>
<dbReference type="GO" id="GO:0006275">
    <property type="term" value="P:regulation of DNA replication"/>
    <property type="evidence" value="ECO:0007669"/>
    <property type="project" value="UniProtKB-UniRule"/>
</dbReference>
<dbReference type="Gene3D" id="3.30.300.180">
    <property type="match status" value="1"/>
</dbReference>
<evidence type="ECO:0000313" key="14">
    <source>
        <dbReference type="EMBL" id="HJC25328.1"/>
    </source>
</evidence>
<dbReference type="Gene3D" id="3.40.50.300">
    <property type="entry name" value="P-loop containing nucleotide triphosphate hydrolases"/>
    <property type="match status" value="1"/>
</dbReference>
<dbReference type="InterPro" id="IPR024633">
    <property type="entry name" value="DnaA_N_dom"/>
</dbReference>
<reference evidence="14" key="2">
    <citation type="submission" date="2021-04" db="EMBL/GenBank/DDBJ databases">
        <authorList>
            <person name="Gilroy R."/>
        </authorList>
    </citation>
    <scope>NUCLEOTIDE SEQUENCE</scope>
    <source>
        <strain evidence="14">USAMLcec2-132</strain>
    </source>
</reference>
<dbReference type="PRINTS" id="PR00051">
    <property type="entry name" value="DNAA"/>
</dbReference>
<dbReference type="PANTHER" id="PTHR30050:SF2">
    <property type="entry name" value="CHROMOSOMAL REPLICATION INITIATOR PROTEIN DNAA"/>
    <property type="match status" value="1"/>
</dbReference>
<dbReference type="InterPro" id="IPR013317">
    <property type="entry name" value="DnaA_dom"/>
</dbReference>
<dbReference type="InterPro" id="IPR027417">
    <property type="entry name" value="P-loop_NTPase"/>
</dbReference>
<evidence type="ECO:0000256" key="11">
    <source>
        <dbReference type="RuleBase" id="RU004227"/>
    </source>
</evidence>
<evidence type="ECO:0000256" key="5">
    <source>
        <dbReference type="ARBA" id="ARBA00022840"/>
    </source>
</evidence>
<comment type="subcellular location">
    <subcellularLocation>
        <location evidence="8">Cytoplasm</location>
    </subcellularLocation>
</comment>
<dbReference type="PROSITE" id="PS01008">
    <property type="entry name" value="DNAA"/>
    <property type="match status" value="1"/>
</dbReference>
<comment type="similarity">
    <text evidence="1 8 11">Belongs to the DnaA family.</text>
</comment>
<evidence type="ECO:0000256" key="6">
    <source>
        <dbReference type="ARBA" id="ARBA00023121"/>
    </source>
</evidence>
<comment type="domain">
    <text evidence="8">Domain I is involved in oligomerization and binding regulators, domain II is flexibile and of varying length in different bacteria, domain III forms the AAA+ region, while domain IV binds dsDNA.</text>
</comment>
<dbReference type="InterPro" id="IPR020591">
    <property type="entry name" value="Chromosome_initiator_DnaA-like"/>
</dbReference>
<dbReference type="InterPro" id="IPR010921">
    <property type="entry name" value="Trp_repressor/repl_initiator"/>
</dbReference>
<feature type="binding site" evidence="8">
    <location>
        <position position="164"/>
    </location>
    <ligand>
        <name>ATP</name>
        <dbReference type="ChEBI" id="CHEBI:30616"/>
    </ligand>
</feature>
<dbReference type="SMART" id="SM00760">
    <property type="entry name" value="Bac_DnaA_C"/>
    <property type="match status" value="1"/>
</dbReference>
<keyword evidence="3 8" id="KW-0235">DNA replication</keyword>
<name>A0A9D2NI96_9FIRM</name>
<evidence type="ECO:0000256" key="7">
    <source>
        <dbReference type="ARBA" id="ARBA00023125"/>
    </source>
</evidence>
<evidence type="ECO:0000256" key="4">
    <source>
        <dbReference type="ARBA" id="ARBA00022741"/>
    </source>
</evidence>
<dbReference type="GO" id="GO:0003688">
    <property type="term" value="F:DNA replication origin binding"/>
    <property type="evidence" value="ECO:0007669"/>
    <property type="project" value="UniProtKB-UniRule"/>
</dbReference>
<dbReference type="Pfam" id="PF11638">
    <property type="entry name" value="DnaA_N"/>
    <property type="match status" value="1"/>
</dbReference>
<dbReference type="InterPro" id="IPR018312">
    <property type="entry name" value="Chromosome_initiator_DnaA_CS"/>
</dbReference>
<evidence type="ECO:0000256" key="9">
    <source>
        <dbReference type="NCBIfam" id="TIGR00362"/>
    </source>
</evidence>
<evidence type="ECO:0000259" key="12">
    <source>
        <dbReference type="SMART" id="SM00382"/>
    </source>
</evidence>
<dbReference type="CDD" id="cd00009">
    <property type="entry name" value="AAA"/>
    <property type="match status" value="1"/>
</dbReference>
<evidence type="ECO:0000313" key="15">
    <source>
        <dbReference type="Proteomes" id="UP000823891"/>
    </source>
</evidence>
<dbReference type="CDD" id="cd06571">
    <property type="entry name" value="Bac_DnaA_C"/>
    <property type="match status" value="1"/>
</dbReference>
<keyword evidence="2 8" id="KW-0963">Cytoplasm</keyword>
<dbReference type="Pfam" id="PF00308">
    <property type="entry name" value="Bac_DnaA"/>
    <property type="match status" value="1"/>
</dbReference>
<dbReference type="PANTHER" id="PTHR30050">
    <property type="entry name" value="CHROMOSOMAL REPLICATION INITIATOR PROTEIN DNAA"/>
    <property type="match status" value="1"/>
</dbReference>
<feature type="binding site" evidence="8">
    <location>
        <position position="163"/>
    </location>
    <ligand>
        <name>ATP</name>
        <dbReference type="ChEBI" id="CHEBI:30616"/>
    </ligand>
</feature>
<evidence type="ECO:0000256" key="8">
    <source>
        <dbReference type="HAMAP-Rule" id="MF_00377"/>
    </source>
</evidence>
<accession>A0A9D2NI96</accession>
<feature type="domain" description="Chromosomal replication initiator DnaA C-terminal" evidence="13">
    <location>
        <begin position="366"/>
        <end position="435"/>
    </location>
</feature>
<keyword evidence="6 8" id="KW-0446">Lipid-binding</keyword>
<evidence type="ECO:0000259" key="13">
    <source>
        <dbReference type="SMART" id="SM00760"/>
    </source>
</evidence>
<dbReference type="EMBL" id="DWWS01000062">
    <property type="protein sequence ID" value="HJC25328.1"/>
    <property type="molecule type" value="Genomic_DNA"/>
</dbReference>
<feature type="binding site" evidence="8">
    <location>
        <position position="165"/>
    </location>
    <ligand>
        <name>ATP</name>
        <dbReference type="ChEBI" id="CHEBI:30616"/>
    </ligand>
</feature>
<feature type="region of interest" description="Domain IV, binds dsDNA" evidence="8">
    <location>
        <begin position="337"/>
        <end position="458"/>
    </location>
</feature>
<dbReference type="HAMAP" id="MF_00377">
    <property type="entry name" value="DnaA_bact"/>
    <property type="match status" value="1"/>
</dbReference>
<dbReference type="Gene3D" id="1.10.8.60">
    <property type="match status" value="1"/>
</dbReference>
<keyword evidence="7 8" id="KW-0238">DNA-binding</keyword>
<feature type="region of interest" description="Domain I, interacts with DnaA modulators" evidence="8">
    <location>
        <begin position="1"/>
        <end position="98"/>
    </location>
</feature>
<organism evidence="14 15">
    <name type="scientific">Candidatus Eisenbergiella merdavium</name>
    <dbReference type="NCBI Taxonomy" id="2838551"/>
    <lineage>
        <taxon>Bacteria</taxon>
        <taxon>Bacillati</taxon>
        <taxon>Bacillota</taxon>
        <taxon>Clostridia</taxon>
        <taxon>Lachnospirales</taxon>
        <taxon>Lachnospiraceae</taxon>
        <taxon>Eisenbergiella</taxon>
    </lineage>
</organism>
<evidence type="ECO:0000256" key="2">
    <source>
        <dbReference type="ARBA" id="ARBA00022490"/>
    </source>
</evidence>
<protein>
    <recommendedName>
        <fullName evidence="8 9">Chromosomal replication initiator protein DnaA</fullName>
    </recommendedName>
</protein>